<dbReference type="AlphaFoldDB" id="A0A212L0H7"/>
<accession>A0A212L0H7</accession>
<evidence type="ECO:0000256" key="1">
    <source>
        <dbReference type="SAM" id="MobiDB-lite"/>
    </source>
</evidence>
<feature type="signal peptide" evidence="3">
    <location>
        <begin position="1"/>
        <end position="20"/>
    </location>
</feature>
<dbReference type="InterPro" id="IPR032710">
    <property type="entry name" value="NTF2-like_dom_sf"/>
</dbReference>
<evidence type="ECO:0000259" key="4">
    <source>
        <dbReference type="SMART" id="SM00978"/>
    </source>
</evidence>
<evidence type="ECO:0000256" key="3">
    <source>
        <dbReference type="SAM" id="SignalP"/>
    </source>
</evidence>
<keyword evidence="2" id="KW-1133">Transmembrane helix</keyword>
<dbReference type="PANTHER" id="PTHR41542:SF1">
    <property type="entry name" value="BLL5807 PROTEIN"/>
    <property type="match status" value="1"/>
</dbReference>
<dbReference type="RefSeq" id="WP_179979592.1">
    <property type="nucleotide sequence ID" value="NZ_LT608333.1"/>
</dbReference>
<dbReference type="Pfam" id="PF04280">
    <property type="entry name" value="Tim44"/>
    <property type="match status" value="1"/>
</dbReference>
<evidence type="ECO:0000256" key="2">
    <source>
        <dbReference type="SAM" id="Phobius"/>
    </source>
</evidence>
<feature type="transmembrane region" description="Helical" evidence="2">
    <location>
        <begin position="103"/>
        <end position="122"/>
    </location>
</feature>
<keyword evidence="3" id="KW-0732">Signal</keyword>
<dbReference type="PANTHER" id="PTHR41542">
    <property type="entry name" value="BLL5807 PROTEIN"/>
    <property type="match status" value="1"/>
</dbReference>
<dbReference type="InterPro" id="IPR007379">
    <property type="entry name" value="Tim44-like_dom"/>
</dbReference>
<dbReference type="EMBL" id="FMJC01000001">
    <property type="protein sequence ID" value="SCM71032.1"/>
    <property type="molecule type" value="Genomic_DNA"/>
</dbReference>
<reference evidence="5" key="1">
    <citation type="submission" date="2016-08" db="EMBL/GenBank/DDBJ databases">
        <authorList>
            <person name="Seilhamer J.J."/>
        </authorList>
    </citation>
    <scope>NUCLEOTIDE SEQUENCE</scope>
    <source>
        <strain evidence="5">86-1</strain>
    </source>
</reference>
<dbReference type="SMART" id="SM00978">
    <property type="entry name" value="Tim44"/>
    <property type="match status" value="1"/>
</dbReference>
<feature type="compositionally biased region" description="Polar residues" evidence="1">
    <location>
        <begin position="59"/>
        <end position="70"/>
    </location>
</feature>
<proteinExistence type="predicted"/>
<feature type="chain" id="PRO_5012419884" evidence="3">
    <location>
        <begin position="21"/>
        <end position="308"/>
    </location>
</feature>
<name>A0A212L0H7_9BACT</name>
<feature type="domain" description="Tim44-like" evidence="4">
    <location>
        <begin position="176"/>
        <end position="306"/>
    </location>
</feature>
<feature type="region of interest" description="Disordered" evidence="1">
    <location>
        <begin position="38"/>
        <end position="75"/>
    </location>
</feature>
<dbReference type="Gene3D" id="3.10.450.240">
    <property type="match status" value="1"/>
</dbReference>
<organism evidence="5">
    <name type="scientific">uncultured Desulfovibrio sp</name>
    <dbReference type="NCBI Taxonomy" id="167968"/>
    <lineage>
        <taxon>Bacteria</taxon>
        <taxon>Pseudomonadati</taxon>
        <taxon>Thermodesulfobacteriota</taxon>
        <taxon>Desulfovibrionia</taxon>
        <taxon>Desulfovibrionales</taxon>
        <taxon>Desulfovibrionaceae</taxon>
        <taxon>Desulfovibrio</taxon>
        <taxon>environmental samples</taxon>
    </lineage>
</organism>
<dbReference type="SUPFAM" id="SSF54427">
    <property type="entry name" value="NTF2-like"/>
    <property type="match status" value="1"/>
</dbReference>
<gene>
    <name evidence="5" type="ORF">KL86DES1_10809</name>
</gene>
<keyword evidence="2" id="KW-0472">Membrane</keyword>
<feature type="region of interest" description="Disordered" evidence="1">
    <location>
        <begin position="153"/>
        <end position="186"/>
    </location>
</feature>
<sequence>MKLSAFLTIVLFLCCSIMLAVPDATEAARLGGGSSFGSKPFMSTPAPRPTMRQDAPQAPRSSMNQPQAAPQASRPGMFGGMGGLFGGLLAGTLLGSLLGGHGFAGGGFMDIIIIGLLVFFGLKLFARFRGQQSPAGASARSGQDGAYDDRMQGMQRESTGSNGWDVLRGDGSGPSSQTAAGPNIPMPDGFDAEEFLRGAKMAYTRLQNAWDKRDMDDIAQFTSSAVQHAVREQMEADPKPSNTELLLVNAQLLGVENEGNEQYAQVFFDVLMRESPDQQAPSTVREVWHFMRPVQGGSWKLDGIQQVE</sequence>
<evidence type="ECO:0000313" key="5">
    <source>
        <dbReference type="EMBL" id="SCM71032.1"/>
    </source>
</evidence>
<keyword evidence="2" id="KW-0812">Transmembrane</keyword>
<protein>
    <submittedName>
        <fullName evidence="5">Import inner membrane translocase subunit Tim44</fullName>
    </submittedName>
</protein>